<keyword evidence="1" id="KW-0812">Transmembrane</keyword>
<proteinExistence type="predicted"/>
<reference evidence="2 3" key="1">
    <citation type="submission" date="2023-12" db="EMBL/GenBank/DDBJ databases">
        <title>Thiobacillus sedimentum sp. nov., a chemolithoautotrophic sulfur-oxidizing bacterium isolated from freshwater sediment.</title>
        <authorList>
            <person name="Luo J."/>
            <person name="Dai C."/>
        </authorList>
    </citation>
    <scope>NUCLEOTIDE SEQUENCE [LARGE SCALE GENOMIC DNA]</scope>
    <source>
        <strain evidence="2 3">SCUT-2</strain>
    </source>
</reference>
<sequence>MFSGIHTGTRRVAMAQAGFAPLAALIAGAVAGGGVALAVLYGAVVALAVSLVLVWRETQSLRHPEWDQHRLFKLFIRTAIERLGVLVALLVLGLGVLGLMPLPLLLGLLLAQFAWLVAAKGRNGAAGSTTGRF</sequence>
<feature type="transmembrane region" description="Helical" evidence="1">
    <location>
        <begin position="12"/>
        <end position="30"/>
    </location>
</feature>
<protein>
    <recommendedName>
        <fullName evidence="4">ATP synthase subunit I</fullName>
    </recommendedName>
</protein>
<evidence type="ECO:0008006" key="4">
    <source>
        <dbReference type="Google" id="ProtNLM"/>
    </source>
</evidence>
<name>A0ABZ1CJJ9_9PROT</name>
<gene>
    <name evidence="2" type="ORF">VA613_14830</name>
</gene>
<evidence type="ECO:0000313" key="3">
    <source>
        <dbReference type="Proteomes" id="UP001334732"/>
    </source>
</evidence>
<evidence type="ECO:0000313" key="2">
    <source>
        <dbReference type="EMBL" id="WRS39260.1"/>
    </source>
</evidence>
<dbReference type="EMBL" id="CP141769">
    <property type="protein sequence ID" value="WRS39260.1"/>
    <property type="molecule type" value="Genomic_DNA"/>
</dbReference>
<accession>A0ABZ1CJJ9</accession>
<organism evidence="2 3">
    <name type="scientific">Thiobacillus sedimenti</name>
    <dbReference type="NCBI Taxonomy" id="3110231"/>
    <lineage>
        <taxon>Bacteria</taxon>
        <taxon>Pseudomonadati</taxon>
        <taxon>Pseudomonadota</taxon>
        <taxon>Betaproteobacteria</taxon>
        <taxon>Nitrosomonadales</taxon>
        <taxon>Thiobacillaceae</taxon>
        <taxon>Thiobacillus</taxon>
    </lineage>
</organism>
<dbReference type="Proteomes" id="UP001334732">
    <property type="component" value="Chromosome"/>
</dbReference>
<feature type="transmembrane region" description="Helical" evidence="1">
    <location>
        <begin position="36"/>
        <end position="54"/>
    </location>
</feature>
<dbReference type="RefSeq" id="WP_324779792.1">
    <property type="nucleotide sequence ID" value="NZ_CP141769.1"/>
</dbReference>
<keyword evidence="1" id="KW-0472">Membrane</keyword>
<keyword evidence="1" id="KW-1133">Transmembrane helix</keyword>
<keyword evidence="3" id="KW-1185">Reference proteome</keyword>
<evidence type="ECO:0000256" key="1">
    <source>
        <dbReference type="SAM" id="Phobius"/>
    </source>
</evidence>
<feature type="transmembrane region" description="Helical" evidence="1">
    <location>
        <begin position="74"/>
        <end position="94"/>
    </location>
</feature>